<feature type="compositionally biased region" description="Acidic residues" evidence="2">
    <location>
        <begin position="61"/>
        <end position="88"/>
    </location>
</feature>
<keyword evidence="5" id="KW-1185">Reference proteome</keyword>
<comment type="caution">
    <text evidence="4">The sequence shown here is derived from an EMBL/GenBank/DDBJ whole genome shotgun (WGS) entry which is preliminary data.</text>
</comment>
<name>A0A835HE98_9MAGN</name>
<feature type="region of interest" description="Disordered" evidence="2">
    <location>
        <begin position="1"/>
        <end position="172"/>
    </location>
</feature>
<organism evidence="4 5">
    <name type="scientific">Coptis chinensis</name>
    <dbReference type="NCBI Taxonomy" id="261450"/>
    <lineage>
        <taxon>Eukaryota</taxon>
        <taxon>Viridiplantae</taxon>
        <taxon>Streptophyta</taxon>
        <taxon>Embryophyta</taxon>
        <taxon>Tracheophyta</taxon>
        <taxon>Spermatophyta</taxon>
        <taxon>Magnoliopsida</taxon>
        <taxon>Ranunculales</taxon>
        <taxon>Ranunculaceae</taxon>
        <taxon>Coptidoideae</taxon>
        <taxon>Coptis</taxon>
    </lineage>
</organism>
<feature type="domain" description="Glabrous enhancer-binding protein-like DBD" evidence="3">
    <location>
        <begin position="178"/>
        <end position="274"/>
    </location>
</feature>
<dbReference type="PANTHER" id="PTHR31662:SF33">
    <property type="entry name" value="DNA-BINDING STOREKEEPER PROTEIN TRANSCRIPTIONAL REGULATOR-LIKE PROTEIN"/>
    <property type="match status" value="1"/>
</dbReference>
<dbReference type="GO" id="GO:0006355">
    <property type="term" value="P:regulation of DNA-templated transcription"/>
    <property type="evidence" value="ECO:0007669"/>
    <property type="project" value="InterPro"/>
</dbReference>
<sequence>MPSKKPSPLENPPSASSSEASSSDDGEEEVEAPSQEETPQKPQETIIKKPEASSSSSSSEEASENESGDEDGESDGEDDESDDGEEETEKGNNNTTLPIEVKPISSKPMNIDPKPKRRLEEVEEEVDEKDEKDLRKDKKKKKVSDLVEGGGEDVVVGGGGESEKKKESGVNDDGKRLFQRVWSDEDEYVILKGMLSLKKKGMDPSAPSNSTALFEYIKDSLSIKDVYKSQLISKIRTLKRKFLNTAKRSKNGEDPEISKPHDLKVYQYAKKVWGDEVEGKSVMTDVAKKSKNTKTVNNGVEFTPNPKVFTLPSSSPVVVAQNVEGNGNVEYPYLNESVQLRNYSIVPMQGLGEVFGKRGWDAIGSSNAKDLNKRWKGLLAAEAKLYLERIDLVRDQTKVMLDALDSLAP</sequence>
<dbReference type="AlphaFoldDB" id="A0A835HE98"/>
<evidence type="ECO:0000256" key="1">
    <source>
        <dbReference type="ARBA" id="ARBA00010820"/>
    </source>
</evidence>
<dbReference type="InterPro" id="IPR007592">
    <property type="entry name" value="GEBP"/>
</dbReference>
<dbReference type="Proteomes" id="UP000631114">
    <property type="component" value="Unassembled WGS sequence"/>
</dbReference>
<dbReference type="GO" id="GO:0005634">
    <property type="term" value="C:nucleus"/>
    <property type="evidence" value="ECO:0007669"/>
    <property type="project" value="TreeGrafter"/>
</dbReference>
<dbReference type="OrthoDB" id="661680at2759"/>
<evidence type="ECO:0000259" key="3">
    <source>
        <dbReference type="Pfam" id="PF04504"/>
    </source>
</evidence>
<dbReference type="PANTHER" id="PTHR31662">
    <property type="entry name" value="BNAANNG10740D PROTEIN-RELATED"/>
    <property type="match status" value="1"/>
</dbReference>
<evidence type="ECO:0000313" key="5">
    <source>
        <dbReference type="Proteomes" id="UP000631114"/>
    </source>
</evidence>
<feature type="compositionally biased region" description="Acidic residues" evidence="2">
    <location>
        <begin position="22"/>
        <end position="31"/>
    </location>
</feature>
<dbReference type="Pfam" id="PF04504">
    <property type="entry name" value="GeBP-like_DBD"/>
    <property type="match status" value="1"/>
</dbReference>
<dbReference type="InterPro" id="IPR053932">
    <property type="entry name" value="GeBP-like_DBD"/>
</dbReference>
<proteinExistence type="inferred from homology"/>
<comment type="similarity">
    <text evidence="1">Belongs to the GeBP family.</text>
</comment>
<feature type="compositionally biased region" description="Low complexity" evidence="2">
    <location>
        <begin position="1"/>
        <end position="21"/>
    </location>
</feature>
<evidence type="ECO:0000256" key="2">
    <source>
        <dbReference type="SAM" id="MobiDB-lite"/>
    </source>
</evidence>
<dbReference type="EMBL" id="JADFTS010000007">
    <property type="protein sequence ID" value="KAF9597576.1"/>
    <property type="molecule type" value="Genomic_DNA"/>
</dbReference>
<protein>
    <recommendedName>
        <fullName evidence="3">Glabrous enhancer-binding protein-like DBD domain-containing protein</fullName>
    </recommendedName>
</protein>
<gene>
    <name evidence="4" type="ORF">IFM89_019944</name>
</gene>
<feature type="compositionally biased region" description="Basic and acidic residues" evidence="2">
    <location>
        <begin position="161"/>
        <end position="172"/>
    </location>
</feature>
<evidence type="ECO:0000313" key="4">
    <source>
        <dbReference type="EMBL" id="KAF9597576.1"/>
    </source>
</evidence>
<reference evidence="4 5" key="1">
    <citation type="submission" date="2020-10" db="EMBL/GenBank/DDBJ databases">
        <title>The Coptis chinensis genome and diversification of protoberbering-type alkaloids.</title>
        <authorList>
            <person name="Wang B."/>
            <person name="Shu S."/>
            <person name="Song C."/>
            <person name="Liu Y."/>
        </authorList>
    </citation>
    <scope>NUCLEOTIDE SEQUENCE [LARGE SCALE GENOMIC DNA]</scope>
    <source>
        <strain evidence="4">HL-2020</strain>
        <tissue evidence="4">Leaf</tissue>
    </source>
</reference>
<accession>A0A835HE98</accession>